<dbReference type="CDD" id="cd07304">
    <property type="entry name" value="Chorismate_synthase"/>
    <property type="match status" value="1"/>
</dbReference>
<comment type="function">
    <text evidence="7">Catalyzes the anti-1,4-elimination of the C-3 phosphate and the C-6 proR hydrogen from 5-enolpyruvylshikimate-3-phosphate (EPSP) to yield chorismate, which is the branch point compound that serves as the starting substrate for the three terminal pathways of aromatic amino acid biosynthesis. This reaction introduces a second double bond into the aromatic ring system.</text>
</comment>
<dbReference type="HOGENOM" id="CLU_034547_0_2_7"/>
<dbReference type="PROSITE" id="PS00788">
    <property type="entry name" value="CHORISMATE_SYNTHASE_2"/>
    <property type="match status" value="1"/>
</dbReference>
<dbReference type="GO" id="GO:0009423">
    <property type="term" value="P:chorismate biosynthetic process"/>
    <property type="evidence" value="ECO:0007669"/>
    <property type="project" value="UniProtKB-UniRule"/>
</dbReference>
<dbReference type="GO" id="GO:0010181">
    <property type="term" value="F:FMN binding"/>
    <property type="evidence" value="ECO:0007669"/>
    <property type="project" value="TreeGrafter"/>
</dbReference>
<dbReference type="Proteomes" id="UP000028486">
    <property type="component" value="Chromosome"/>
</dbReference>
<dbReference type="GO" id="GO:0005829">
    <property type="term" value="C:cytosol"/>
    <property type="evidence" value="ECO:0007669"/>
    <property type="project" value="TreeGrafter"/>
</dbReference>
<keyword evidence="5 7" id="KW-0057">Aromatic amino acid biosynthesis</keyword>
<dbReference type="InterPro" id="IPR000453">
    <property type="entry name" value="Chorismate_synth"/>
</dbReference>
<feature type="binding site" evidence="7">
    <location>
        <position position="315"/>
    </location>
    <ligand>
        <name>FMN</name>
        <dbReference type="ChEBI" id="CHEBI:58210"/>
    </ligand>
</feature>
<feature type="binding site" evidence="7">
    <location>
        <begin position="234"/>
        <end position="235"/>
    </location>
    <ligand>
        <name>FMN</name>
        <dbReference type="ChEBI" id="CHEBI:58210"/>
    </ligand>
</feature>
<dbReference type="EC" id="4.2.3.5" evidence="3 7"/>
<feature type="binding site" evidence="7">
    <location>
        <position position="46"/>
    </location>
    <ligand>
        <name>NADP(+)</name>
        <dbReference type="ChEBI" id="CHEBI:58349"/>
    </ligand>
</feature>
<evidence type="ECO:0000256" key="7">
    <source>
        <dbReference type="HAMAP-Rule" id="MF_00300"/>
    </source>
</evidence>
<keyword evidence="4 7" id="KW-0028">Amino-acid biosynthesis</keyword>
<dbReference type="EMBL" id="CP009043">
    <property type="protein sequence ID" value="AII15439.1"/>
    <property type="molecule type" value="Genomic_DNA"/>
</dbReference>
<dbReference type="SUPFAM" id="SSF103263">
    <property type="entry name" value="Chorismate synthase, AroC"/>
    <property type="match status" value="1"/>
</dbReference>
<comment type="pathway">
    <text evidence="1 7 8">Metabolic intermediate biosynthesis; chorismate biosynthesis; chorismate from D-erythrose 4-phosphate and phosphoenolpyruvate: step 7/7.</text>
</comment>
<keyword evidence="7" id="KW-0288">FMN</keyword>
<feature type="binding site" evidence="7">
    <location>
        <begin position="122"/>
        <end position="124"/>
    </location>
    <ligand>
        <name>FMN</name>
        <dbReference type="ChEBI" id="CHEBI:58210"/>
    </ligand>
</feature>
<evidence type="ECO:0000256" key="8">
    <source>
        <dbReference type="RuleBase" id="RU000605"/>
    </source>
</evidence>
<keyword evidence="10" id="KW-1185">Reference proteome</keyword>
<dbReference type="AlphaFoldDB" id="A0A076FI08"/>
<dbReference type="NCBIfam" id="NF003793">
    <property type="entry name" value="PRK05382.1"/>
    <property type="match status" value="1"/>
</dbReference>
<dbReference type="HAMAP" id="MF_00300">
    <property type="entry name" value="Chorismate_synth"/>
    <property type="match status" value="1"/>
</dbReference>
<proteinExistence type="inferred from homology"/>
<evidence type="ECO:0000313" key="9">
    <source>
        <dbReference type="EMBL" id="AII15439.1"/>
    </source>
</evidence>
<keyword evidence="7" id="KW-0285">Flavoprotein</keyword>
<feature type="binding site" evidence="7">
    <location>
        <position position="51"/>
    </location>
    <ligand>
        <name>NADP(+)</name>
        <dbReference type="ChEBI" id="CHEBI:58349"/>
    </ligand>
</feature>
<sequence length="356" mass="37769">MNTFGSKFRLTTFGESHGVAIGGILDGVPAGLRIDAEFLQSELDKRKPGGKYATSRKEADAVQILSGVFDGLSTGTPIGFAIFNANQHSKDYDNIKNLFRPGHADFTYFAKFGIRDHRGGGRSSARETAVRVAGGAIAAMLLGEFGVSVRSGVFGIGDLEARGLDFDFADESEIFALDKELDTAGKNLILQTKENGDSIGASVLTVINNAPAGLGEVLYDKLDARLAEAMMGINGVKGVEIGAGFKASKMLGSQNNDLMRDGKFSSNNCGGILGGISNGEQIVIKTYFKPTPSIFKDQETLNLSGENTICALRGRHDPCIGVRGSVVATAMARLVIADMLLLNASSKLENLKKIYS</sequence>
<dbReference type="PANTHER" id="PTHR21085">
    <property type="entry name" value="CHORISMATE SYNTHASE"/>
    <property type="match status" value="1"/>
</dbReference>
<dbReference type="GO" id="GO:0004107">
    <property type="term" value="F:chorismate synthase activity"/>
    <property type="evidence" value="ECO:0007669"/>
    <property type="project" value="UniProtKB-UniRule"/>
</dbReference>
<evidence type="ECO:0000256" key="6">
    <source>
        <dbReference type="ARBA" id="ARBA00023239"/>
    </source>
</evidence>
<dbReference type="OrthoDB" id="9771806at2"/>
<evidence type="ECO:0000256" key="3">
    <source>
        <dbReference type="ARBA" id="ARBA00013036"/>
    </source>
</evidence>
<dbReference type="Pfam" id="PF01264">
    <property type="entry name" value="Chorismate_synt"/>
    <property type="match status" value="1"/>
</dbReference>
<dbReference type="GO" id="GO:0009073">
    <property type="term" value="P:aromatic amino acid family biosynthetic process"/>
    <property type="evidence" value="ECO:0007669"/>
    <property type="project" value="UniProtKB-KW"/>
</dbReference>
<comment type="cofactor">
    <cofactor evidence="7 8">
        <name>FMNH2</name>
        <dbReference type="ChEBI" id="CHEBI:57618"/>
    </cofactor>
    <text evidence="7 8">Reduced FMN (FMNH(2)).</text>
</comment>
<feature type="binding site" evidence="7">
    <location>
        <begin position="289"/>
        <end position="293"/>
    </location>
    <ligand>
        <name>FMN</name>
        <dbReference type="ChEBI" id="CHEBI:58210"/>
    </ligand>
</feature>
<evidence type="ECO:0000256" key="4">
    <source>
        <dbReference type="ARBA" id="ARBA00022605"/>
    </source>
</evidence>
<feature type="binding site" evidence="7">
    <location>
        <position position="274"/>
    </location>
    <ligand>
        <name>FMN</name>
        <dbReference type="ChEBI" id="CHEBI:58210"/>
    </ligand>
</feature>
<evidence type="ECO:0000256" key="2">
    <source>
        <dbReference type="ARBA" id="ARBA00008014"/>
    </source>
</evidence>
<reference evidence="10" key="1">
    <citation type="journal article" date="2014" name="Genome Announc.">
        <title>Complete Genome Sequence of Campylobacter iguaniorum Strain 1485ET, Isolated from a Bearded Dragon (Pogona vitticeps).</title>
        <authorList>
            <person name="Gilbert M.J."/>
            <person name="Miller W.G."/>
            <person name="Yee E."/>
            <person name="Kik M."/>
            <person name="Wagenaar J.A."/>
            <person name="Duim B."/>
        </authorList>
    </citation>
    <scope>NUCLEOTIDE SEQUENCE [LARGE SCALE GENOMIC DNA]</scope>
    <source>
        <strain evidence="10">1485E</strain>
    </source>
</reference>
<comment type="catalytic activity">
    <reaction evidence="7 8">
        <text>5-O-(1-carboxyvinyl)-3-phosphoshikimate = chorismate + phosphate</text>
        <dbReference type="Rhea" id="RHEA:21020"/>
        <dbReference type="ChEBI" id="CHEBI:29748"/>
        <dbReference type="ChEBI" id="CHEBI:43474"/>
        <dbReference type="ChEBI" id="CHEBI:57701"/>
        <dbReference type="EC" id="4.2.3.5"/>
    </reaction>
</comment>
<gene>
    <name evidence="7 9" type="primary">aroC</name>
    <name evidence="9" type="ORF">CIG1485E_1623</name>
</gene>
<comment type="subunit">
    <text evidence="7">Homotetramer.</text>
</comment>
<evidence type="ECO:0000256" key="5">
    <source>
        <dbReference type="ARBA" id="ARBA00023141"/>
    </source>
</evidence>
<dbReference type="InterPro" id="IPR020541">
    <property type="entry name" value="Chorismate_synthase_CS"/>
</dbReference>
<dbReference type="RefSeq" id="WP_038455309.1">
    <property type="nucleotide sequence ID" value="NZ_CP009043.1"/>
</dbReference>
<dbReference type="GO" id="GO:0008652">
    <property type="term" value="P:amino acid biosynthetic process"/>
    <property type="evidence" value="ECO:0007669"/>
    <property type="project" value="UniProtKB-KW"/>
</dbReference>
<dbReference type="Gene3D" id="3.60.150.10">
    <property type="entry name" value="Chorismate synthase AroC"/>
    <property type="match status" value="1"/>
</dbReference>
<dbReference type="PROSITE" id="PS00787">
    <property type="entry name" value="CHORISMATE_SYNTHASE_1"/>
    <property type="match status" value="1"/>
</dbReference>
<comment type="similarity">
    <text evidence="2 7 8">Belongs to the chorismate synthase family.</text>
</comment>
<dbReference type="PIRSF" id="PIRSF001456">
    <property type="entry name" value="Chorismate_synth"/>
    <property type="match status" value="1"/>
</dbReference>
<keyword evidence="6 7" id="KW-0456">Lyase</keyword>
<protein>
    <recommendedName>
        <fullName evidence="3 7">Chorismate synthase</fullName>
        <shortName evidence="7">CS</shortName>
        <ecNumber evidence="3 7">4.2.3.5</ecNumber>
    </recommendedName>
    <alternativeName>
        <fullName evidence="7">5-enolpyruvylshikimate-3-phosphate phospholyase</fullName>
    </alternativeName>
</protein>
<dbReference type="UniPathway" id="UPA00053">
    <property type="reaction ID" value="UER00090"/>
</dbReference>
<dbReference type="STRING" id="1244531.CIG2463D_1820"/>
<dbReference type="PANTHER" id="PTHR21085:SF0">
    <property type="entry name" value="CHORISMATE SYNTHASE"/>
    <property type="match status" value="1"/>
</dbReference>
<accession>A0A076FI08</accession>
<dbReference type="InterPro" id="IPR035904">
    <property type="entry name" value="Chorismate_synth_AroC_sf"/>
</dbReference>
<name>A0A076FI08_9BACT</name>
<dbReference type="eggNOG" id="COG0082">
    <property type="taxonomic scope" value="Bacteria"/>
</dbReference>
<dbReference type="KEGG" id="caj:CIG1485E_1623"/>
<evidence type="ECO:0000256" key="1">
    <source>
        <dbReference type="ARBA" id="ARBA00005044"/>
    </source>
</evidence>
<evidence type="ECO:0000313" key="10">
    <source>
        <dbReference type="Proteomes" id="UP000028486"/>
    </source>
</evidence>
<keyword evidence="7" id="KW-0521">NADP</keyword>
<keyword evidence="7" id="KW-0274">FAD</keyword>
<dbReference type="NCBIfam" id="TIGR00033">
    <property type="entry name" value="aroC"/>
    <property type="match status" value="1"/>
</dbReference>
<organism evidence="9 10">
    <name type="scientific">Campylobacter iguaniorum</name>
    <dbReference type="NCBI Taxonomy" id="1244531"/>
    <lineage>
        <taxon>Bacteria</taxon>
        <taxon>Pseudomonadati</taxon>
        <taxon>Campylobacterota</taxon>
        <taxon>Epsilonproteobacteria</taxon>
        <taxon>Campylobacterales</taxon>
        <taxon>Campylobacteraceae</taxon>
        <taxon>Campylobacter</taxon>
    </lineage>
</organism>